<protein>
    <submittedName>
        <fullName evidence="3">Uncharacterized protein</fullName>
    </submittedName>
</protein>
<evidence type="ECO:0000313" key="3">
    <source>
        <dbReference type="EMBL" id="ACD11840.1"/>
    </source>
</evidence>
<feature type="chain" id="PRO_5006829138" evidence="2">
    <location>
        <begin position="22"/>
        <end position="66"/>
    </location>
</feature>
<feature type="coiled-coil region" evidence="1">
    <location>
        <begin position="34"/>
        <end position="61"/>
    </location>
</feature>
<accession>A0A0U1SPE1</accession>
<keyword evidence="2" id="KW-0732">Signal</keyword>
<organism evidence="3">
    <name type="scientific">Isometrus maculatus</name>
    <name type="common">Lesser brown scorpion</name>
    <name type="synonym">Scorpio maculatus</name>
    <dbReference type="NCBI Taxonomy" id="497827"/>
    <lineage>
        <taxon>Eukaryota</taxon>
        <taxon>Metazoa</taxon>
        <taxon>Ecdysozoa</taxon>
        <taxon>Arthropoda</taxon>
        <taxon>Chelicerata</taxon>
        <taxon>Arachnida</taxon>
        <taxon>Scorpiones</taxon>
        <taxon>Buthida</taxon>
        <taxon>Buthoidea</taxon>
        <taxon>Buthidae</taxon>
        <taxon>Isometrus</taxon>
    </lineage>
</organism>
<proteinExistence type="evidence at transcript level"/>
<keyword evidence="1" id="KW-0175">Coiled coil</keyword>
<dbReference type="EMBL" id="EU252256">
    <property type="protein sequence ID" value="ACD11840.1"/>
    <property type="molecule type" value="mRNA"/>
</dbReference>
<evidence type="ECO:0000256" key="2">
    <source>
        <dbReference type="SAM" id="SignalP"/>
    </source>
</evidence>
<dbReference type="AlphaFoldDB" id="A0A0U1SPE1"/>
<sequence>MDRKGLLMLFFLLLITADVESMVPKKRPYGKRFLENFEGELEEMRRDISEAKAKLLNERAAKLMEI</sequence>
<evidence type="ECO:0000256" key="1">
    <source>
        <dbReference type="SAM" id="Coils"/>
    </source>
</evidence>
<feature type="signal peptide" evidence="2">
    <location>
        <begin position="1"/>
        <end position="21"/>
    </location>
</feature>
<name>A0A0U1SPE1_ISOMC</name>
<reference evidence="3" key="1">
    <citation type="submission" date="2007-10" db="EMBL/GenBank/DDBJ databases">
        <title>Classification and functional annotation of ESTs from venom glands of Isometrus maculatus.</title>
        <authorList>
            <person name="Li W."/>
            <person name="Ma Y."/>
            <person name="Zhao R."/>
            <person name="Cao Z."/>
        </authorList>
    </citation>
    <scope>NUCLEOTIDE SEQUENCE</scope>
    <source>
        <tissue evidence="3">Venom gland</tissue>
    </source>
</reference>